<reference evidence="3" key="1">
    <citation type="submission" date="2017-01" db="EMBL/GenBank/DDBJ databases">
        <title>Comparative genomics of anhydrobiosis in the tardigrade Hypsibius dujardini.</title>
        <authorList>
            <person name="Yoshida Y."/>
            <person name="Koutsovoulos G."/>
            <person name="Laetsch D."/>
            <person name="Stevens L."/>
            <person name="Kumar S."/>
            <person name="Horikawa D."/>
            <person name="Ishino K."/>
            <person name="Komine S."/>
            <person name="Tomita M."/>
            <person name="Blaxter M."/>
            <person name="Arakawa K."/>
        </authorList>
    </citation>
    <scope>NUCLEOTIDE SEQUENCE [LARGE SCALE GENOMIC DNA]</scope>
    <source>
        <strain evidence="3">Z151</strain>
    </source>
</reference>
<comment type="caution">
    <text evidence="2">The sequence shown here is derived from an EMBL/GenBank/DDBJ whole genome shotgun (WGS) entry which is preliminary data.</text>
</comment>
<name>A0A1W0WC97_HYPEX</name>
<feature type="transmembrane region" description="Helical" evidence="1">
    <location>
        <begin position="45"/>
        <end position="64"/>
    </location>
</feature>
<gene>
    <name evidence="2" type="ORF">BV898_12960</name>
</gene>
<keyword evidence="1" id="KW-0472">Membrane</keyword>
<dbReference type="EMBL" id="MTYJ01000136">
    <property type="protein sequence ID" value="OQV12831.1"/>
    <property type="molecule type" value="Genomic_DNA"/>
</dbReference>
<evidence type="ECO:0000313" key="2">
    <source>
        <dbReference type="EMBL" id="OQV12831.1"/>
    </source>
</evidence>
<protein>
    <submittedName>
        <fullName evidence="2">Uncharacterized protein</fullName>
    </submittedName>
</protein>
<feature type="transmembrane region" description="Helical" evidence="1">
    <location>
        <begin position="79"/>
        <end position="97"/>
    </location>
</feature>
<keyword evidence="1" id="KW-1133">Transmembrane helix</keyword>
<feature type="transmembrane region" description="Helical" evidence="1">
    <location>
        <begin position="6"/>
        <end position="25"/>
    </location>
</feature>
<dbReference type="Proteomes" id="UP000192578">
    <property type="component" value="Unassembled WGS sequence"/>
</dbReference>
<proteinExistence type="predicted"/>
<keyword evidence="1" id="KW-0812">Transmembrane</keyword>
<keyword evidence="3" id="KW-1185">Reference proteome</keyword>
<dbReference type="AlphaFoldDB" id="A0A1W0WC97"/>
<sequence>MAGPGMVISFLIRGFTAILSGLCFAEFASGDPATGDRELFTRVKWTLRCLCFAIFVGLAFATTIDVEFDLEKWVHKTEWWPLIPGLVMSVCAVICFFSHSLPPEKAPSTLFQGSFCSFHSGSGPGSEHHPNGLHIRTDLVQIRYLDDHRNFDLFYIWHSTQHGPAELPDYRDTSSRSLNLGGWIVRGGTTIPT</sequence>
<accession>A0A1W0WC97</accession>
<evidence type="ECO:0000256" key="1">
    <source>
        <dbReference type="SAM" id="Phobius"/>
    </source>
</evidence>
<evidence type="ECO:0000313" key="3">
    <source>
        <dbReference type="Proteomes" id="UP000192578"/>
    </source>
</evidence>
<organism evidence="2 3">
    <name type="scientific">Hypsibius exemplaris</name>
    <name type="common">Freshwater tardigrade</name>
    <dbReference type="NCBI Taxonomy" id="2072580"/>
    <lineage>
        <taxon>Eukaryota</taxon>
        <taxon>Metazoa</taxon>
        <taxon>Ecdysozoa</taxon>
        <taxon>Tardigrada</taxon>
        <taxon>Eutardigrada</taxon>
        <taxon>Parachela</taxon>
        <taxon>Hypsibioidea</taxon>
        <taxon>Hypsibiidae</taxon>
        <taxon>Hypsibius</taxon>
    </lineage>
</organism>
<dbReference type="OrthoDB" id="3900342at2759"/>